<name>A0A1H6MFW6_9GAMM</name>
<dbReference type="Proteomes" id="UP000198988">
    <property type="component" value="Unassembled WGS sequence"/>
</dbReference>
<proteinExistence type="predicted"/>
<evidence type="ECO:0000313" key="1">
    <source>
        <dbReference type="EMBL" id="SEI00461.1"/>
    </source>
</evidence>
<accession>A0A1H6MFW6</accession>
<organism evidence="1 2">
    <name type="scientific">Bathymodiolus azoricus thioautotrophic gill symbiont</name>
    <dbReference type="NCBI Taxonomy" id="235205"/>
    <lineage>
        <taxon>Bacteria</taxon>
        <taxon>Pseudomonadati</taxon>
        <taxon>Pseudomonadota</taxon>
        <taxon>Gammaproteobacteria</taxon>
        <taxon>sulfur-oxidizing symbionts</taxon>
    </lineage>
</organism>
<protein>
    <submittedName>
        <fullName evidence="1">Uncharacterized protein</fullName>
    </submittedName>
</protein>
<reference evidence="2" key="1">
    <citation type="submission" date="2016-06" db="EMBL/GenBank/DDBJ databases">
        <authorList>
            <person name="Petersen J."/>
            <person name="Sayavedra L."/>
        </authorList>
    </citation>
    <scope>NUCLEOTIDE SEQUENCE [LARGE SCALE GENOMIC DNA]</scope>
    <source>
        <strain evidence="2">BazSymA</strain>
    </source>
</reference>
<dbReference type="EMBL" id="CDSC02000428">
    <property type="protein sequence ID" value="SEI00461.1"/>
    <property type="molecule type" value="Genomic_DNA"/>
</dbReference>
<evidence type="ECO:0000313" key="2">
    <source>
        <dbReference type="Proteomes" id="UP000198988"/>
    </source>
</evidence>
<sequence length="46" mass="5214">MVILIFDQHIKSIHFVQDHCGFPIVTIFSTGSSKEHTSQALFLIVQ</sequence>
<gene>
    <name evidence="1" type="ORF">BAZSYMA_ACONTIG155099_1</name>
</gene>
<dbReference type="AlphaFoldDB" id="A0A1H6MFW6"/>